<accession>A0ABD1IKP9</accession>
<name>A0ABD1IKP9_SALDI</name>
<keyword evidence="2" id="KW-0472">Membrane</keyword>
<evidence type="ECO:0000256" key="1">
    <source>
        <dbReference type="SAM" id="MobiDB-lite"/>
    </source>
</evidence>
<reference evidence="3 4" key="1">
    <citation type="submission" date="2024-06" db="EMBL/GenBank/DDBJ databases">
        <title>A chromosome level genome sequence of Diviner's sage (Salvia divinorum).</title>
        <authorList>
            <person name="Ford S.A."/>
            <person name="Ro D.-K."/>
            <person name="Ness R.W."/>
            <person name="Phillips M.A."/>
        </authorList>
    </citation>
    <scope>NUCLEOTIDE SEQUENCE [LARGE SCALE GENOMIC DNA]</scope>
    <source>
        <strain evidence="3">SAF-2024a</strain>
        <tissue evidence="3">Leaf</tissue>
    </source>
</reference>
<keyword evidence="2" id="KW-1133">Transmembrane helix</keyword>
<dbReference type="Proteomes" id="UP001567538">
    <property type="component" value="Unassembled WGS sequence"/>
</dbReference>
<protein>
    <submittedName>
        <fullName evidence="3">UPF0481 protein</fullName>
    </submittedName>
</protein>
<evidence type="ECO:0000256" key="2">
    <source>
        <dbReference type="SAM" id="Phobius"/>
    </source>
</evidence>
<feature type="region of interest" description="Disordered" evidence="1">
    <location>
        <begin position="217"/>
        <end position="244"/>
    </location>
</feature>
<keyword evidence="2" id="KW-0812">Transmembrane</keyword>
<organism evidence="3 4">
    <name type="scientific">Salvia divinorum</name>
    <name type="common">Maria pastora</name>
    <name type="synonym">Diviner's sage</name>
    <dbReference type="NCBI Taxonomy" id="28513"/>
    <lineage>
        <taxon>Eukaryota</taxon>
        <taxon>Viridiplantae</taxon>
        <taxon>Streptophyta</taxon>
        <taxon>Embryophyta</taxon>
        <taxon>Tracheophyta</taxon>
        <taxon>Spermatophyta</taxon>
        <taxon>Magnoliopsida</taxon>
        <taxon>eudicotyledons</taxon>
        <taxon>Gunneridae</taxon>
        <taxon>Pentapetalae</taxon>
        <taxon>asterids</taxon>
        <taxon>lamiids</taxon>
        <taxon>Lamiales</taxon>
        <taxon>Lamiaceae</taxon>
        <taxon>Nepetoideae</taxon>
        <taxon>Mentheae</taxon>
        <taxon>Salviinae</taxon>
        <taxon>Salvia</taxon>
        <taxon>Salvia subgen. Calosphace</taxon>
    </lineage>
</organism>
<dbReference type="InterPro" id="IPR004158">
    <property type="entry name" value="DUF247_pln"/>
</dbReference>
<feature type="compositionally biased region" description="Polar residues" evidence="1">
    <location>
        <begin position="220"/>
        <end position="233"/>
    </location>
</feature>
<dbReference type="AlphaFoldDB" id="A0ABD1IKP9"/>
<gene>
    <name evidence="3" type="ORF">AAHA92_03535</name>
</gene>
<evidence type="ECO:0000313" key="3">
    <source>
        <dbReference type="EMBL" id="KAL1568133.1"/>
    </source>
</evidence>
<dbReference type="PANTHER" id="PTHR31170">
    <property type="entry name" value="BNAC04G53230D PROTEIN"/>
    <property type="match status" value="1"/>
</dbReference>
<dbReference type="EMBL" id="JBEAFC010000002">
    <property type="protein sequence ID" value="KAL1568133.1"/>
    <property type="molecule type" value="Genomic_DNA"/>
</dbReference>
<comment type="caution">
    <text evidence="3">The sequence shown here is derived from an EMBL/GenBank/DDBJ whole genome shotgun (WGS) entry which is preliminary data.</text>
</comment>
<feature type="transmembrane region" description="Helical" evidence="2">
    <location>
        <begin position="406"/>
        <end position="429"/>
    </location>
</feature>
<keyword evidence="4" id="KW-1185">Reference proteome</keyword>
<evidence type="ECO:0000313" key="4">
    <source>
        <dbReference type="Proteomes" id="UP001567538"/>
    </source>
</evidence>
<dbReference type="Pfam" id="PF03140">
    <property type="entry name" value="DUF247"/>
    <property type="match status" value="1"/>
</dbReference>
<proteinExistence type="predicted"/>
<dbReference type="PANTHER" id="PTHR31170:SF25">
    <property type="entry name" value="BNAA09G04570D PROTEIN"/>
    <property type="match status" value="1"/>
</dbReference>
<sequence length="433" mass="50023">MADIAEETPAAAVSVNIRSRWRMLHRVPVHVREEKKHVFEPVVVPLGPYHRRLHPQSQLLEPLKDAVQDMVCKLERTDRKSFLLSKICERIDEIRHFYGGADGYTDEELAEIMLRDACFLVFNMLPKTFPVIRQNLGMYGMLFMARDMYMLENQIPLWLIPLIHPQPSFLCKYLSSNVFGDYRMTQLPWENGGGEEPLHLLEAFHRTFLSLVPTPENSRDGGNNFSRLINKYNQPRPKKEGSRRTLWQSLNNPFQSATDLKAKGIHFRRSSHCLTDIKFFSFALYAELHLPLFNITNNSKTFFSNIIAFEMSPETDTDYGVTSYFNFMKTLIHSANDVKVLREKGVLYSRLASDEEVVEMFKSIDTYGYSKHGLLDEVKMRIEEHCSSKAKTWMADLINTKFQSPWTVIALAAAAFLLALTVVQTYYTINPTN</sequence>